<dbReference type="AlphaFoldDB" id="T1EN85"/>
<evidence type="ECO:0000259" key="5">
    <source>
        <dbReference type="Pfam" id="PF00151"/>
    </source>
</evidence>
<keyword evidence="8" id="KW-1185">Reference proteome</keyword>
<name>T1EN85_HELRO</name>
<comment type="similarity">
    <text evidence="2 4">Belongs to the AB hydrolase superfamily. Lipase family.</text>
</comment>
<dbReference type="HOGENOM" id="CLU_027171_7_1_1"/>
<reference evidence="6 8" key="2">
    <citation type="journal article" date="2013" name="Nature">
        <title>Insights into bilaterian evolution from three spiralian genomes.</title>
        <authorList>
            <person name="Simakov O."/>
            <person name="Marletaz F."/>
            <person name="Cho S.J."/>
            <person name="Edsinger-Gonzales E."/>
            <person name="Havlak P."/>
            <person name="Hellsten U."/>
            <person name="Kuo D.H."/>
            <person name="Larsson T."/>
            <person name="Lv J."/>
            <person name="Arendt D."/>
            <person name="Savage R."/>
            <person name="Osoegawa K."/>
            <person name="de Jong P."/>
            <person name="Grimwood J."/>
            <person name="Chapman J.A."/>
            <person name="Shapiro H."/>
            <person name="Aerts A."/>
            <person name="Otillar R.P."/>
            <person name="Terry A.Y."/>
            <person name="Boore J.L."/>
            <person name="Grigoriev I.V."/>
            <person name="Lindberg D.R."/>
            <person name="Seaver E.C."/>
            <person name="Weisblat D.A."/>
            <person name="Putnam N.H."/>
            <person name="Rokhsar D.S."/>
        </authorList>
    </citation>
    <scope>NUCLEOTIDE SEQUENCE</scope>
</reference>
<dbReference type="eggNOG" id="ENOG502QUK7">
    <property type="taxonomic scope" value="Eukaryota"/>
</dbReference>
<dbReference type="KEGG" id="hro:HELRODRAFT_158766"/>
<dbReference type="GO" id="GO:0016042">
    <property type="term" value="P:lipid catabolic process"/>
    <property type="evidence" value="ECO:0000318"/>
    <property type="project" value="GO_Central"/>
</dbReference>
<protein>
    <recommendedName>
        <fullName evidence="5">Lipase domain-containing protein</fullName>
    </recommendedName>
</protein>
<evidence type="ECO:0000256" key="1">
    <source>
        <dbReference type="ARBA" id="ARBA00004613"/>
    </source>
</evidence>
<organism evidence="7 8">
    <name type="scientific">Helobdella robusta</name>
    <name type="common">Californian leech</name>
    <dbReference type="NCBI Taxonomy" id="6412"/>
    <lineage>
        <taxon>Eukaryota</taxon>
        <taxon>Metazoa</taxon>
        <taxon>Spiralia</taxon>
        <taxon>Lophotrochozoa</taxon>
        <taxon>Annelida</taxon>
        <taxon>Clitellata</taxon>
        <taxon>Hirudinea</taxon>
        <taxon>Rhynchobdellida</taxon>
        <taxon>Glossiphoniidae</taxon>
        <taxon>Helobdella</taxon>
    </lineage>
</organism>
<dbReference type="PANTHER" id="PTHR11610:SF173">
    <property type="entry name" value="LIPASE DOMAIN-CONTAINING PROTEIN-RELATED"/>
    <property type="match status" value="1"/>
</dbReference>
<evidence type="ECO:0000313" key="8">
    <source>
        <dbReference type="Proteomes" id="UP000015101"/>
    </source>
</evidence>
<dbReference type="InterPro" id="IPR029058">
    <property type="entry name" value="AB_hydrolase_fold"/>
</dbReference>
<feature type="domain" description="Lipase" evidence="5">
    <location>
        <begin position="39"/>
        <end position="221"/>
    </location>
</feature>
<sequence length="264" mass="29567">MPLPECVESMEFMPTHSLYTRRNLYEPEQIDHVNISDLFDPAKNTVLVSHGWIQDSEARWIPKFKNALLKKLDINVILLDWKYGANDAVYPQSASNTRSVGAYSAVVLGNIVKTLNYSASKIWCVGHSLGSHICGHLGMKMKIRRVTGLDPAGPWFEGSANVTVGLNPSSADFVDVVHTDNVYGLQKPLGHVDFYPNGGKQQTGCLTNACSHYIATTFMIESVETNCFNAYKNCSDVKDLPVNFIWRPMNIGHFVRINKEAYMY</sequence>
<evidence type="ECO:0000256" key="3">
    <source>
        <dbReference type="ARBA" id="ARBA00022525"/>
    </source>
</evidence>
<evidence type="ECO:0000313" key="7">
    <source>
        <dbReference type="EnsemblMetazoa" id="HelroP158766"/>
    </source>
</evidence>
<dbReference type="OrthoDB" id="199913at2759"/>
<evidence type="ECO:0000313" key="6">
    <source>
        <dbReference type="EMBL" id="ESO12284.1"/>
    </source>
</evidence>
<dbReference type="SUPFAM" id="SSF53474">
    <property type="entry name" value="alpha/beta-Hydrolases"/>
    <property type="match status" value="1"/>
</dbReference>
<dbReference type="InterPro" id="IPR000734">
    <property type="entry name" value="TAG_lipase"/>
</dbReference>
<evidence type="ECO:0000256" key="4">
    <source>
        <dbReference type="RuleBase" id="RU004262"/>
    </source>
</evidence>
<dbReference type="FunFam" id="3.40.50.1820:FF:000642">
    <property type="entry name" value="Phospholipase A1 1-like Protein"/>
    <property type="match status" value="1"/>
</dbReference>
<dbReference type="InterPro" id="IPR013818">
    <property type="entry name" value="Lipase"/>
</dbReference>
<dbReference type="Gene3D" id="3.40.50.1820">
    <property type="entry name" value="alpha/beta hydrolase"/>
    <property type="match status" value="1"/>
</dbReference>
<evidence type="ECO:0000256" key="2">
    <source>
        <dbReference type="ARBA" id="ARBA00010701"/>
    </source>
</evidence>
<dbReference type="GO" id="GO:0016298">
    <property type="term" value="F:lipase activity"/>
    <property type="evidence" value="ECO:0000318"/>
    <property type="project" value="GO_Central"/>
</dbReference>
<dbReference type="EnsemblMetazoa" id="HelroT158766">
    <property type="protein sequence ID" value="HelroP158766"/>
    <property type="gene ID" value="HelroG158766"/>
</dbReference>
<dbReference type="Pfam" id="PF00151">
    <property type="entry name" value="Lipase"/>
    <property type="match status" value="1"/>
</dbReference>
<dbReference type="EMBL" id="AMQM01000129">
    <property type="status" value="NOT_ANNOTATED_CDS"/>
    <property type="molecule type" value="Genomic_DNA"/>
</dbReference>
<dbReference type="PRINTS" id="PR00821">
    <property type="entry name" value="TAGLIPASE"/>
</dbReference>
<dbReference type="GeneID" id="20198035"/>
<gene>
    <name evidence="7" type="primary">20198035</name>
    <name evidence="6" type="ORF">HELRODRAFT_158766</name>
</gene>
<accession>T1EN85</accession>
<dbReference type="RefSeq" id="XP_009009004.1">
    <property type="nucleotide sequence ID" value="XM_009010756.1"/>
</dbReference>
<reference evidence="8" key="1">
    <citation type="submission" date="2012-12" db="EMBL/GenBank/DDBJ databases">
        <authorList>
            <person name="Hellsten U."/>
            <person name="Grimwood J."/>
            <person name="Chapman J.A."/>
            <person name="Shapiro H."/>
            <person name="Aerts A."/>
            <person name="Otillar R.P."/>
            <person name="Terry A.Y."/>
            <person name="Boore J.L."/>
            <person name="Simakov O."/>
            <person name="Marletaz F."/>
            <person name="Cho S.-J."/>
            <person name="Edsinger-Gonzales E."/>
            <person name="Havlak P."/>
            <person name="Kuo D.-H."/>
            <person name="Larsson T."/>
            <person name="Lv J."/>
            <person name="Arendt D."/>
            <person name="Savage R."/>
            <person name="Osoegawa K."/>
            <person name="de Jong P."/>
            <person name="Lindberg D.R."/>
            <person name="Seaver E.C."/>
            <person name="Weisblat D.A."/>
            <person name="Putnam N.H."/>
            <person name="Grigoriev I.V."/>
            <person name="Rokhsar D.S."/>
        </authorList>
    </citation>
    <scope>NUCLEOTIDE SEQUENCE</scope>
</reference>
<comment type="subcellular location">
    <subcellularLocation>
        <location evidence="1">Secreted</location>
    </subcellularLocation>
</comment>
<keyword evidence="3" id="KW-0964">Secreted</keyword>
<dbReference type="OMA" id="NEPDDIT"/>
<reference evidence="7" key="3">
    <citation type="submission" date="2015-06" db="UniProtKB">
        <authorList>
            <consortium name="EnsemblMetazoa"/>
        </authorList>
    </citation>
    <scope>IDENTIFICATION</scope>
</reference>
<dbReference type="GO" id="GO:0005615">
    <property type="term" value="C:extracellular space"/>
    <property type="evidence" value="ECO:0000318"/>
    <property type="project" value="GO_Central"/>
</dbReference>
<proteinExistence type="inferred from homology"/>
<dbReference type="STRING" id="6412.T1EN85"/>
<dbReference type="Proteomes" id="UP000015101">
    <property type="component" value="Unassembled WGS sequence"/>
</dbReference>
<dbReference type="EMBL" id="KB095811">
    <property type="protein sequence ID" value="ESO12284.1"/>
    <property type="molecule type" value="Genomic_DNA"/>
</dbReference>
<dbReference type="InParanoid" id="T1EN85"/>
<dbReference type="CTD" id="20198035"/>
<dbReference type="PANTHER" id="PTHR11610">
    <property type="entry name" value="LIPASE"/>
    <property type="match status" value="1"/>
</dbReference>